<evidence type="ECO:0000313" key="16">
    <source>
        <dbReference type="EMBL" id="CAB3260620.1"/>
    </source>
</evidence>
<dbReference type="Pfam" id="PF00852">
    <property type="entry name" value="Glyco_transf_10"/>
    <property type="match status" value="1"/>
</dbReference>
<reference evidence="17 18" key="1">
    <citation type="submission" date="2020-04" db="EMBL/GenBank/DDBJ databases">
        <authorList>
            <person name="Wallbank WR R."/>
            <person name="Pardo Diaz C."/>
            <person name="Kozak K."/>
            <person name="Martin S."/>
            <person name="Jiggins C."/>
            <person name="Moest M."/>
            <person name="Warren A I."/>
            <person name="Byers J.R.P. K."/>
            <person name="Montejo-Kovacevich G."/>
            <person name="Yen C E."/>
        </authorList>
    </citation>
    <scope>NUCLEOTIDE SEQUENCE [LARGE SCALE GENOMIC DNA]</scope>
</reference>
<evidence type="ECO:0000256" key="11">
    <source>
        <dbReference type="ARBA" id="ARBA00023180"/>
    </source>
</evidence>
<keyword evidence="17" id="KW-1185">Reference proteome</keyword>
<evidence type="ECO:0000256" key="6">
    <source>
        <dbReference type="ARBA" id="ARBA00022692"/>
    </source>
</evidence>
<dbReference type="InterPro" id="IPR001503">
    <property type="entry name" value="Glyco_trans_10"/>
</dbReference>
<name>A0A8S1BES3_ARCPL</name>
<dbReference type="Proteomes" id="UP000494106">
    <property type="component" value="Unassembled WGS sequence"/>
</dbReference>
<comment type="caution">
    <text evidence="16">The sequence shown here is derived from an EMBL/GenBank/DDBJ whole genome shotgun (WGS) entry which is preliminary data.</text>
</comment>
<protein>
    <recommendedName>
        <fullName evidence="12">Fucosyltransferase</fullName>
        <ecNumber evidence="12">2.4.1.-</ecNumber>
    </recommendedName>
</protein>
<comment type="subcellular location">
    <subcellularLocation>
        <location evidence="1 12">Golgi apparatus</location>
        <location evidence="1 12">Golgi stack membrane</location>
        <topology evidence="1 12">Single-pass type II membrane protein</topology>
    </subcellularLocation>
</comment>
<dbReference type="PANTHER" id="PTHR48438">
    <property type="entry name" value="ALPHA-(1,3)-FUCOSYLTRANSFERASE C-RELATED"/>
    <property type="match status" value="1"/>
</dbReference>
<evidence type="ECO:0000256" key="8">
    <source>
        <dbReference type="ARBA" id="ARBA00022989"/>
    </source>
</evidence>
<feature type="domain" description="Fucosyltransferase N-terminal" evidence="14">
    <location>
        <begin position="38"/>
        <end position="155"/>
    </location>
</feature>
<keyword evidence="10 12" id="KW-0472">Membrane</keyword>
<keyword evidence="5 12" id="KW-0808">Transferase</keyword>
<keyword evidence="7" id="KW-0735">Signal-anchor</keyword>
<dbReference type="InterPro" id="IPR038577">
    <property type="entry name" value="GT10-like_C_sf"/>
</dbReference>
<sequence>MFKFKGYEECFICLLSFMIFYVIWSIFQSNGDITPETQTKNILIWNENQFLRHLYEQYPISKLQCQSNNCLITEKKYYFFSDYQRFDAIIFSFPPHPYPYNLATLDVPDNRSKSQVYIFFTIESAFNVPACELYFDDFFNWTFTSRLDSDIVWKYFVVQNITGHEVAPSVNVNWEVSNEPVSSKVKMNWEHRTKAAAWLVSNCESDNFRNVYVTKLQENLIHFSLKIDVYGHCNNVECPNEDCDSMLSREYYFYLAFENSFSDDYVTEKVLHGYNNYVVPIVFGSSNYTRFLPPGSYINAREYHPYHLAFLINEAMTDHSKYEKYFTWTNSYTIVRSTPKYNDLCSLCDALNSEKAKHAPVYKNLRLWWNKPSGMKWCLSNEFFNETTLENTNTNHLFQLY</sequence>
<proteinExistence type="inferred from homology"/>
<comment type="pathway">
    <text evidence="2">Protein modification; protein glycosylation.</text>
</comment>
<dbReference type="EMBL" id="CADEBD010000857">
    <property type="protein sequence ID" value="CAB3260620.1"/>
    <property type="molecule type" value="Genomic_DNA"/>
</dbReference>
<keyword evidence="4 12" id="KW-0328">Glycosyltransferase</keyword>
<evidence type="ECO:0000313" key="15">
    <source>
        <dbReference type="EMBL" id="CAB3244759.1"/>
    </source>
</evidence>
<dbReference type="SUPFAM" id="SSF53756">
    <property type="entry name" value="UDP-Glycosyltransferase/glycogen phosphorylase"/>
    <property type="match status" value="1"/>
</dbReference>
<keyword evidence="8 12" id="KW-1133">Transmembrane helix</keyword>
<evidence type="ECO:0000259" key="13">
    <source>
        <dbReference type="Pfam" id="PF00852"/>
    </source>
</evidence>
<evidence type="ECO:0000259" key="14">
    <source>
        <dbReference type="Pfam" id="PF17039"/>
    </source>
</evidence>
<evidence type="ECO:0000313" key="17">
    <source>
        <dbReference type="Proteomes" id="UP000494106"/>
    </source>
</evidence>
<evidence type="ECO:0000256" key="9">
    <source>
        <dbReference type="ARBA" id="ARBA00023034"/>
    </source>
</evidence>
<keyword evidence="11" id="KW-0325">Glycoprotein</keyword>
<evidence type="ECO:0000256" key="7">
    <source>
        <dbReference type="ARBA" id="ARBA00022968"/>
    </source>
</evidence>
<dbReference type="GO" id="GO:0008417">
    <property type="term" value="F:fucosyltransferase activity"/>
    <property type="evidence" value="ECO:0007669"/>
    <property type="project" value="InterPro"/>
</dbReference>
<dbReference type="PANTHER" id="PTHR48438:SF1">
    <property type="entry name" value="ALPHA-(1,3)-FUCOSYLTRANSFERASE C-RELATED"/>
    <property type="match status" value="1"/>
</dbReference>
<dbReference type="EC" id="2.4.1.-" evidence="12"/>
<dbReference type="InterPro" id="IPR031481">
    <property type="entry name" value="Glyco_tran_10_N"/>
</dbReference>
<dbReference type="Gene3D" id="3.40.50.11660">
    <property type="entry name" value="Glycosyl transferase family 10, C-terminal domain"/>
    <property type="match status" value="1"/>
</dbReference>
<evidence type="ECO:0000313" key="18">
    <source>
        <dbReference type="Proteomes" id="UP000494256"/>
    </source>
</evidence>
<dbReference type="OrthoDB" id="427096at2759"/>
<dbReference type="Proteomes" id="UP000494256">
    <property type="component" value="Unassembled WGS sequence"/>
</dbReference>
<evidence type="ECO:0000256" key="1">
    <source>
        <dbReference type="ARBA" id="ARBA00004447"/>
    </source>
</evidence>
<dbReference type="Pfam" id="PF17039">
    <property type="entry name" value="Glyco_tran_10_N"/>
    <property type="match status" value="1"/>
</dbReference>
<evidence type="ECO:0000256" key="4">
    <source>
        <dbReference type="ARBA" id="ARBA00022676"/>
    </source>
</evidence>
<comment type="similarity">
    <text evidence="3 12">Belongs to the glycosyltransferase 10 family.</text>
</comment>
<evidence type="ECO:0000256" key="3">
    <source>
        <dbReference type="ARBA" id="ARBA00008919"/>
    </source>
</evidence>
<dbReference type="EMBL" id="CADEBC010000522">
    <property type="protein sequence ID" value="CAB3244759.1"/>
    <property type="molecule type" value="Genomic_DNA"/>
</dbReference>
<feature type="domain" description="Fucosyltransferase C-terminal" evidence="13">
    <location>
        <begin position="189"/>
        <end position="368"/>
    </location>
</feature>
<dbReference type="InterPro" id="IPR055270">
    <property type="entry name" value="Glyco_tran_10_C"/>
</dbReference>
<evidence type="ECO:0000256" key="10">
    <source>
        <dbReference type="ARBA" id="ARBA00023136"/>
    </source>
</evidence>
<accession>A0A8S1BES3</accession>
<keyword evidence="9 12" id="KW-0333">Golgi apparatus</keyword>
<dbReference type="GO" id="GO:0032580">
    <property type="term" value="C:Golgi cisterna membrane"/>
    <property type="evidence" value="ECO:0007669"/>
    <property type="project" value="UniProtKB-SubCell"/>
</dbReference>
<dbReference type="AlphaFoldDB" id="A0A8S1BES3"/>
<evidence type="ECO:0000256" key="2">
    <source>
        <dbReference type="ARBA" id="ARBA00004922"/>
    </source>
</evidence>
<evidence type="ECO:0000256" key="5">
    <source>
        <dbReference type="ARBA" id="ARBA00022679"/>
    </source>
</evidence>
<gene>
    <name evidence="15" type="ORF">APLA_LOCUS10130</name>
    <name evidence="16" type="ORF">APLA_LOCUS17101</name>
</gene>
<feature type="transmembrane region" description="Helical" evidence="12">
    <location>
        <begin position="7"/>
        <end position="27"/>
    </location>
</feature>
<keyword evidence="6 12" id="KW-0812">Transmembrane</keyword>
<evidence type="ECO:0000256" key="12">
    <source>
        <dbReference type="RuleBase" id="RU003832"/>
    </source>
</evidence>
<organism evidence="16 18">
    <name type="scientific">Arctia plantaginis</name>
    <name type="common">Wood tiger moth</name>
    <name type="synonym">Phalaena plantaginis</name>
    <dbReference type="NCBI Taxonomy" id="874455"/>
    <lineage>
        <taxon>Eukaryota</taxon>
        <taxon>Metazoa</taxon>
        <taxon>Ecdysozoa</taxon>
        <taxon>Arthropoda</taxon>
        <taxon>Hexapoda</taxon>
        <taxon>Insecta</taxon>
        <taxon>Pterygota</taxon>
        <taxon>Neoptera</taxon>
        <taxon>Endopterygota</taxon>
        <taxon>Lepidoptera</taxon>
        <taxon>Glossata</taxon>
        <taxon>Ditrysia</taxon>
        <taxon>Noctuoidea</taxon>
        <taxon>Erebidae</taxon>
        <taxon>Arctiinae</taxon>
        <taxon>Arctia</taxon>
    </lineage>
</organism>